<dbReference type="Proteomes" id="UP000624041">
    <property type="component" value="Unassembled WGS sequence"/>
</dbReference>
<evidence type="ECO:0000313" key="6">
    <source>
        <dbReference type="Proteomes" id="UP000624041"/>
    </source>
</evidence>
<keyword evidence="1" id="KW-0285">Flavoprotein</keyword>
<evidence type="ECO:0000256" key="2">
    <source>
        <dbReference type="ARBA" id="ARBA00022643"/>
    </source>
</evidence>
<evidence type="ECO:0008006" key="7">
    <source>
        <dbReference type="Google" id="ProtNLM"/>
    </source>
</evidence>
<dbReference type="PANTHER" id="PTHR30011:SF16">
    <property type="entry name" value="C2H2 FINGER DOMAIN TRANSCRIPTION FACTOR (EUROFUNG)-RELATED"/>
    <property type="match status" value="1"/>
</dbReference>
<reference evidence="5" key="1">
    <citation type="journal article" date="2014" name="Int. J. Syst. Evol. Microbiol.">
        <title>Complete genome sequence of Corynebacterium casei LMG S-19264T (=DSM 44701T), isolated from a smear-ripened cheese.</title>
        <authorList>
            <consortium name="US DOE Joint Genome Institute (JGI-PGF)"/>
            <person name="Walter F."/>
            <person name="Albersmeier A."/>
            <person name="Kalinowski J."/>
            <person name="Ruckert C."/>
        </authorList>
    </citation>
    <scope>NUCLEOTIDE SEQUENCE</scope>
    <source>
        <strain evidence="5">JCM 17251</strain>
    </source>
</reference>
<gene>
    <name evidence="5" type="ORF">GCM10007971_07580</name>
</gene>
<evidence type="ECO:0000256" key="4">
    <source>
        <dbReference type="ARBA" id="ARBA00023033"/>
    </source>
</evidence>
<dbReference type="InterPro" id="IPR036661">
    <property type="entry name" value="Luciferase-like_sf"/>
</dbReference>
<dbReference type="PANTHER" id="PTHR30011">
    <property type="entry name" value="ALKANESULFONATE MONOOXYGENASE-RELATED"/>
    <property type="match status" value="1"/>
</dbReference>
<keyword evidence="2" id="KW-0288">FMN</keyword>
<dbReference type="Gene3D" id="3.20.20.30">
    <property type="entry name" value="Luciferase-like domain"/>
    <property type="match status" value="1"/>
</dbReference>
<proteinExistence type="predicted"/>
<sequence>MEVTKGLWDSWEDDAFVRNRETGQFFDADKMHHLYHEGEFFNGFPKEVSHPQGM</sequence>
<keyword evidence="6" id="KW-1185">Reference proteome</keyword>
<name>A0A917XUJ1_9BACI</name>
<keyword evidence="3" id="KW-0560">Oxidoreductase</keyword>
<reference evidence="5" key="2">
    <citation type="submission" date="2020-09" db="EMBL/GenBank/DDBJ databases">
        <authorList>
            <person name="Sun Q."/>
            <person name="Ohkuma M."/>
        </authorList>
    </citation>
    <scope>NUCLEOTIDE SEQUENCE</scope>
    <source>
        <strain evidence="5">JCM 17251</strain>
    </source>
</reference>
<evidence type="ECO:0000256" key="3">
    <source>
        <dbReference type="ARBA" id="ARBA00023002"/>
    </source>
</evidence>
<dbReference type="AlphaFoldDB" id="A0A917XUJ1"/>
<dbReference type="EMBL" id="BMOS01000004">
    <property type="protein sequence ID" value="GGN52239.1"/>
    <property type="molecule type" value="Genomic_DNA"/>
</dbReference>
<accession>A0A917XUJ1</accession>
<dbReference type="InterPro" id="IPR051260">
    <property type="entry name" value="Diverse_substr_monoxygenases"/>
</dbReference>
<keyword evidence="4" id="KW-0503">Monooxygenase</keyword>
<dbReference type="GO" id="GO:0004497">
    <property type="term" value="F:monooxygenase activity"/>
    <property type="evidence" value="ECO:0007669"/>
    <property type="project" value="UniProtKB-KW"/>
</dbReference>
<evidence type="ECO:0000313" key="5">
    <source>
        <dbReference type="EMBL" id="GGN52239.1"/>
    </source>
</evidence>
<dbReference type="GO" id="GO:0016705">
    <property type="term" value="F:oxidoreductase activity, acting on paired donors, with incorporation or reduction of molecular oxygen"/>
    <property type="evidence" value="ECO:0007669"/>
    <property type="project" value="InterPro"/>
</dbReference>
<protein>
    <recommendedName>
        <fullName evidence="7">LLM class flavin-dependent oxidoreductase</fullName>
    </recommendedName>
</protein>
<organism evidence="5 6">
    <name type="scientific">Oceanobacillus indicireducens</name>
    <dbReference type="NCBI Taxonomy" id="1004261"/>
    <lineage>
        <taxon>Bacteria</taxon>
        <taxon>Bacillati</taxon>
        <taxon>Bacillota</taxon>
        <taxon>Bacilli</taxon>
        <taxon>Bacillales</taxon>
        <taxon>Bacillaceae</taxon>
        <taxon>Oceanobacillus</taxon>
    </lineage>
</organism>
<evidence type="ECO:0000256" key="1">
    <source>
        <dbReference type="ARBA" id="ARBA00022630"/>
    </source>
</evidence>
<dbReference type="SUPFAM" id="SSF51679">
    <property type="entry name" value="Bacterial luciferase-like"/>
    <property type="match status" value="1"/>
</dbReference>
<comment type="caution">
    <text evidence="5">The sequence shown here is derived from an EMBL/GenBank/DDBJ whole genome shotgun (WGS) entry which is preliminary data.</text>
</comment>